<dbReference type="STRING" id="317577.GCA_000419625_02629"/>
<organism evidence="2 3">
    <name type="scientific">Deinococcus ficus</name>
    <dbReference type="NCBI Taxonomy" id="317577"/>
    <lineage>
        <taxon>Bacteria</taxon>
        <taxon>Thermotogati</taxon>
        <taxon>Deinococcota</taxon>
        <taxon>Deinococci</taxon>
        <taxon>Deinococcales</taxon>
        <taxon>Deinococcaceae</taxon>
        <taxon>Deinococcus</taxon>
    </lineage>
</organism>
<accession>A0A221SVK6</accession>
<name>A0A221SVK6_9DEIO</name>
<proteinExistence type="predicted"/>
<reference evidence="2 3" key="1">
    <citation type="submission" date="2017-05" db="EMBL/GenBank/DDBJ databases">
        <title>The complete genome sequence of Deinococcus ficus isolated from the rhizosphere of the Ficus religiosa L. in Taiwan.</title>
        <authorList>
            <person name="Wu K.-M."/>
            <person name="Liao T.-L."/>
            <person name="Liu Y.-M."/>
            <person name="Young C.-C."/>
            <person name="Tsai S.-F."/>
        </authorList>
    </citation>
    <scope>NUCLEOTIDE SEQUENCE [LARGE SCALE GENOMIC DNA]</scope>
    <source>
        <strain evidence="2 3">CC-FR2-10</strain>
    </source>
</reference>
<dbReference type="InterPro" id="IPR016181">
    <property type="entry name" value="Acyl_CoA_acyltransferase"/>
</dbReference>
<gene>
    <name evidence="2" type="ORF">DFI_06430</name>
</gene>
<dbReference type="EMBL" id="CP021081">
    <property type="protein sequence ID" value="ASN80686.1"/>
    <property type="molecule type" value="Genomic_DNA"/>
</dbReference>
<dbReference type="InterPro" id="IPR000182">
    <property type="entry name" value="GNAT_dom"/>
</dbReference>
<evidence type="ECO:0000313" key="3">
    <source>
        <dbReference type="Proteomes" id="UP000259030"/>
    </source>
</evidence>
<feature type="domain" description="N-acetyltransferase" evidence="1">
    <location>
        <begin position="9"/>
        <end position="169"/>
    </location>
</feature>
<dbReference type="PROSITE" id="PS51186">
    <property type="entry name" value="GNAT"/>
    <property type="match status" value="1"/>
</dbReference>
<dbReference type="PANTHER" id="PTHR43792">
    <property type="entry name" value="GNAT FAMILY, PUTATIVE (AFU_ORTHOLOGUE AFUA_3G00765)-RELATED-RELATED"/>
    <property type="match status" value="1"/>
</dbReference>
<dbReference type="PANTHER" id="PTHR43792:SF1">
    <property type="entry name" value="N-ACETYLTRANSFERASE DOMAIN-CONTAINING PROTEIN"/>
    <property type="match status" value="1"/>
</dbReference>
<dbReference type="KEGG" id="dfc:DFI_06430"/>
<evidence type="ECO:0000259" key="1">
    <source>
        <dbReference type="PROSITE" id="PS51186"/>
    </source>
</evidence>
<sequence>MTTLTTPRLIVRPFREADLPAFTAYRNDPAVARYQGWALPYPAEAAQAMLSGRALGEDGWVQRAVTLPDGTLLGDVALNTHGPQAELGVTLATHAQGRGYAHEALTALIAHAFAVLGLHRLHAGIDPRNEPVTRLLTRLHFRHEGTHIQSYWHRGEWTDEATYALLRSEWTHDPTQDLH</sequence>
<evidence type="ECO:0000313" key="2">
    <source>
        <dbReference type="EMBL" id="ASN80686.1"/>
    </source>
</evidence>
<dbReference type="SUPFAM" id="SSF55729">
    <property type="entry name" value="Acyl-CoA N-acyltransferases (Nat)"/>
    <property type="match status" value="1"/>
</dbReference>
<dbReference type="AlphaFoldDB" id="A0A221SVK6"/>
<dbReference type="RefSeq" id="WP_027462574.1">
    <property type="nucleotide sequence ID" value="NZ_CP021081.1"/>
</dbReference>
<keyword evidence="3" id="KW-1185">Reference proteome</keyword>
<dbReference type="Gene3D" id="3.40.630.30">
    <property type="match status" value="1"/>
</dbReference>
<dbReference type="InterPro" id="IPR051531">
    <property type="entry name" value="N-acetyltransferase"/>
</dbReference>
<dbReference type="GO" id="GO:0016747">
    <property type="term" value="F:acyltransferase activity, transferring groups other than amino-acyl groups"/>
    <property type="evidence" value="ECO:0007669"/>
    <property type="project" value="InterPro"/>
</dbReference>
<dbReference type="Proteomes" id="UP000259030">
    <property type="component" value="Chromosome"/>
</dbReference>
<dbReference type="Pfam" id="PF13302">
    <property type="entry name" value="Acetyltransf_3"/>
    <property type="match status" value="1"/>
</dbReference>
<protein>
    <recommendedName>
        <fullName evidence="1">N-acetyltransferase domain-containing protein</fullName>
    </recommendedName>
</protein>